<dbReference type="SMART" id="SM00066">
    <property type="entry name" value="GAL4"/>
    <property type="match status" value="1"/>
</dbReference>
<evidence type="ECO:0000256" key="1">
    <source>
        <dbReference type="ARBA" id="ARBA00004123"/>
    </source>
</evidence>
<evidence type="ECO:0000256" key="4">
    <source>
        <dbReference type="ARBA" id="ARBA00023015"/>
    </source>
</evidence>
<evidence type="ECO:0000313" key="10">
    <source>
        <dbReference type="EMBL" id="OCF50352.1"/>
    </source>
</evidence>
<feature type="domain" description="Zn(2)-C6 fungal-type" evidence="9">
    <location>
        <begin position="40"/>
        <end position="76"/>
    </location>
</feature>
<feature type="compositionally biased region" description="Low complexity" evidence="8">
    <location>
        <begin position="8"/>
        <end position="22"/>
    </location>
</feature>
<dbReference type="Gene3D" id="4.10.240.10">
    <property type="entry name" value="Zn(2)-C6 fungal-type DNA-binding domain"/>
    <property type="match status" value="1"/>
</dbReference>
<feature type="compositionally biased region" description="Polar residues" evidence="8">
    <location>
        <begin position="820"/>
        <end position="850"/>
    </location>
</feature>
<dbReference type="InterPro" id="IPR036864">
    <property type="entry name" value="Zn2-C6_fun-type_DNA-bd_sf"/>
</dbReference>
<dbReference type="InterPro" id="IPR007219">
    <property type="entry name" value="XnlR_reg_dom"/>
</dbReference>
<dbReference type="CDD" id="cd12148">
    <property type="entry name" value="fungal_TF_MHR"/>
    <property type="match status" value="1"/>
</dbReference>
<dbReference type="Proteomes" id="UP000094020">
    <property type="component" value="Chromosome 7"/>
</dbReference>
<feature type="region of interest" description="Disordered" evidence="8">
    <location>
        <begin position="1"/>
        <end position="34"/>
    </location>
</feature>
<keyword evidence="2" id="KW-0479">Metal-binding</keyword>
<evidence type="ECO:0000256" key="8">
    <source>
        <dbReference type="SAM" id="MobiDB-lite"/>
    </source>
</evidence>
<feature type="region of interest" description="Disordered" evidence="8">
    <location>
        <begin position="868"/>
        <end position="914"/>
    </location>
</feature>
<dbReference type="GO" id="GO:0045944">
    <property type="term" value="P:positive regulation of transcription by RNA polymerase II"/>
    <property type="evidence" value="ECO:0007669"/>
    <property type="project" value="TreeGrafter"/>
</dbReference>
<dbReference type="InterPro" id="IPR001138">
    <property type="entry name" value="Zn2Cys6_DnaBD"/>
</dbReference>
<feature type="region of interest" description="Disordered" evidence="8">
    <location>
        <begin position="169"/>
        <end position="188"/>
    </location>
</feature>
<dbReference type="GO" id="GO:0006351">
    <property type="term" value="P:DNA-templated transcription"/>
    <property type="evidence" value="ECO:0007669"/>
    <property type="project" value="InterPro"/>
</dbReference>
<evidence type="ECO:0000259" key="9">
    <source>
        <dbReference type="PROSITE" id="PS50048"/>
    </source>
</evidence>
<evidence type="ECO:0000256" key="7">
    <source>
        <dbReference type="ARBA" id="ARBA00023242"/>
    </source>
</evidence>
<dbReference type="EMBL" id="KI894010">
    <property type="protein sequence ID" value="OCF50352.1"/>
    <property type="molecule type" value="Genomic_DNA"/>
</dbReference>
<reference evidence="10" key="1">
    <citation type="submission" date="2013-07" db="EMBL/GenBank/DDBJ databases">
        <title>The Genome Sequence of Cryptococcus pinus CBS10737.</title>
        <authorList>
            <consortium name="The Broad Institute Genome Sequencing Platform"/>
            <person name="Cuomo C."/>
            <person name="Litvintseva A."/>
            <person name="Chen Y."/>
            <person name="Heitman J."/>
            <person name="Sun S."/>
            <person name="Springer D."/>
            <person name="Dromer F."/>
            <person name="Young S.K."/>
            <person name="Zeng Q."/>
            <person name="Gargeya S."/>
            <person name="Fitzgerald M."/>
            <person name="Abouelleil A."/>
            <person name="Alvarado L."/>
            <person name="Berlin A.M."/>
            <person name="Chapman S.B."/>
            <person name="Dewar J."/>
            <person name="Goldberg J."/>
            <person name="Griggs A."/>
            <person name="Gujja S."/>
            <person name="Hansen M."/>
            <person name="Howarth C."/>
            <person name="Imamovic A."/>
            <person name="Larimer J."/>
            <person name="McCowan C."/>
            <person name="Murphy C."/>
            <person name="Pearson M."/>
            <person name="Priest M."/>
            <person name="Roberts A."/>
            <person name="Saif S."/>
            <person name="Shea T."/>
            <person name="Sykes S."/>
            <person name="Wortman J."/>
            <person name="Nusbaum C."/>
            <person name="Birren B."/>
        </authorList>
    </citation>
    <scope>NUCLEOTIDE SEQUENCE [LARGE SCALE GENOMIC DNA]</scope>
    <source>
        <strain evidence="10">CBS 10737</strain>
    </source>
</reference>
<proteinExistence type="predicted"/>
<feature type="region of interest" description="Disordered" evidence="8">
    <location>
        <begin position="1053"/>
        <end position="1086"/>
    </location>
</feature>
<keyword evidence="12" id="KW-1185">Reference proteome</keyword>
<sequence length="1086" mass="118806">MPAEPKPSNSSTAGSSSSTTIAAGGGSKKRSLAPKRGAIACVRCKERKAKCVPAPPGTSPVPTCTNCLTAKKECVYLERTPNEIFLLEYVSQLEARCAALEVEIRKSNPSSSFALDHIQIPAEARSAAVNKLNQVYPPPPTQPDLGLTSTTAPISINSNNNNSVEVKVEEGPSSVPSTGSGGPELTVDGEEDEQDLALGIGMLSLGGGEEPVYVGPSSGINWARVCATALRRPREATQPRSHLSRFSYLAPPELASVQSALEYTLHHPTPPLPPPALANHYLGLVYEHIQARYGCFDWTVVKNWHENRQAICQGRPLWGVGTGNDERRNLASFFLWLCYGYGARLSEDEKLEGAVSHEVYYNAAVACLSTLTSHHSLATVQALVLLIIYGLRHPTAEVSVWQVGGLAMRTAVELGMHRRLRSRSEREKDPMRYEMKKRVFWAVYTLDRMMAAQLGRPAGIQDRDIDVELPLNVNDDFADAKALYAMQNRQIELMNRRRPGDEYDKGYGPVSSMTSAIHNIRMNQLKQMITDAIYRLDKPLRPRDPDIKTGDPERQSYDEVDELLRRLDLWRACHPQPKQGVPMLPHEQWELEYHNCVQLLLRPIVASCKAAGRYVTLCLDSAAALCDTQYNYLQPPVVQSKLSTWRFYRLFLAGLTLLHIITTFHPYLSENDRQKAENAIRKCQSALGVFGSKFRAASRHEGLFRELVGAWENGMGTVGTLEGTTKDLGNDASGSPGPGPGLAGIGIESTAEEMIARLFDIEPTPPSMTFDDPPGKIQSYSNNCHPNQQPSSSTDFSSSSTIGNHTNSAHDSGQGYELAQPQSISTPQRNTLLPNPFTSPITNRDYNSNNNHEHGLSLSSGILSGSFPSHSQSPFLQQQSNSSYSLPQAYQKQSGPSLSPLQQSHHVHGQVGGLQSTDDWASMLGEMGGGMKDDFFSLMSSFGLETHTQTPMITSETSDPIFDFLNSPPNQISTPATNTSSNLPHNHNNPQNHQSGFSNNTNTNTHTIFPGSGNSGSIWDMNRRDSNLGMSDWARLFDGVPSSTHHLHTNMQQNNQNQHDNQGQGSGQGNGIGNGSGSGTGNWGLC</sequence>
<feature type="region of interest" description="Disordered" evidence="8">
    <location>
        <begin position="762"/>
        <end position="853"/>
    </location>
</feature>
<dbReference type="Pfam" id="PF04082">
    <property type="entry name" value="Fungal_trans"/>
    <property type="match status" value="1"/>
</dbReference>
<dbReference type="CDD" id="cd00067">
    <property type="entry name" value="GAL4"/>
    <property type="match status" value="1"/>
</dbReference>
<reference evidence="11" key="4">
    <citation type="submission" date="2024-02" db="EMBL/GenBank/DDBJ databases">
        <title>Comparative genomics of Cryptococcus and Kwoniella reveals pathogenesis evolution and contrasting modes of karyotype evolution via chromosome fusion or intercentromeric recombination.</title>
        <authorList>
            <person name="Coelho M.A."/>
            <person name="David-Palma M."/>
            <person name="Shea T."/>
            <person name="Bowers K."/>
            <person name="McGinley-Smith S."/>
            <person name="Mohammad A.W."/>
            <person name="Gnirke A."/>
            <person name="Yurkov A.M."/>
            <person name="Nowrousian M."/>
            <person name="Sun S."/>
            <person name="Cuomo C.A."/>
            <person name="Heitman J."/>
        </authorList>
    </citation>
    <scope>NUCLEOTIDE SEQUENCE</scope>
    <source>
        <strain evidence="11">CBS 10737</strain>
    </source>
</reference>
<dbReference type="GO" id="GO:0008270">
    <property type="term" value="F:zinc ion binding"/>
    <property type="evidence" value="ECO:0007669"/>
    <property type="project" value="InterPro"/>
</dbReference>
<dbReference type="EMBL" id="CP144525">
    <property type="protein sequence ID" value="WWC71465.1"/>
    <property type="molecule type" value="Genomic_DNA"/>
</dbReference>
<keyword evidence="3" id="KW-0862">Zinc</keyword>
<dbReference type="GeneID" id="30172040"/>
<feature type="compositionally biased region" description="Low complexity" evidence="8">
    <location>
        <begin position="791"/>
        <end position="801"/>
    </location>
</feature>
<keyword evidence="4" id="KW-0805">Transcription regulation</keyword>
<feature type="region of interest" description="Disordered" evidence="8">
    <location>
        <begin position="969"/>
        <end position="1020"/>
    </location>
</feature>
<evidence type="ECO:0000313" key="12">
    <source>
        <dbReference type="Proteomes" id="UP000094020"/>
    </source>
</evidence>
<evidence type="ECO:0000256" key="2">
    <source>
        <dbReference type="ARBA" id="ARBA00022723"/>
    </source>
</evidence>
<dbReference type="PROSITE" id="PS00463">
    <property type="entry name" value="ZN2_CY6_FUNGAL_1"/>
    <property type="match status" value="1"/>
</dbReference>
<evidence type="ECO:0000256" key="6">
    <source>
        <dbReference type="ARBA" id="ARBA00023163"/>
    </source>
</evidence>
<dbReference type="GO" id="GO:0000981">
    <property type="term" value="F:DNA-binding transcription factor activity, RNA polymerase II-specific"/>
    <property type="evidence" value="ECO:0007669"/>
    <property type="project" value="InterPro"/>
</dbReference>
<feature type="compositionally biased region" description="Polar residues" evidence="8">
    <location>
        <begin position="802"/>
        <end position="811"/>
    </location>
</feature>
<dbReference type="GO" id="GO:0043565">
    <property type="term" value="F:sequence-specific DNA binding"/>
    <property type="evidence" value="ECO:0007669"/>
    <property type="project" value="TreeGrafter"/>
</dbReference>
<feature type="compositionally biased region" description="Gly residues" evidence="8">
    <location>
        <begin position="1064"/>
        <end position="1086"/>
    </location>
</feature>
<feature type="compositionally biased region" description="Polar residues" evidence="8">
    <location>
        <begin position="996"/>
        <end position="1007"/>
    </location>
</feature>
<dbReference type="STRING" id="1296096.A0A1B9I4A5"/>
<protein>
    <recommendedName>
        <fullName evidence="9">Zn(2)-C6 fungal-type domain-containing protein</fullName>
    </recommendedName>
</protein>
<reference evidence="10" key="3">
    <citation type="submission" date="2016-07" db="EMBL/GenBank/DDBJ databases">
        <title>Evolution of pathogenesis and genome organization in the Tremellales.</title>
        <authorList>
            <person name="Cuomo C."/>
            <person name="Litvintseva A."/>
            <person name="Heitman J."/>
            <person name="Chen Y."/>
            <person name="Sun S."/>
            <person name="Springer D."/>
            <person name="Dromer F."/>
            <person name="Young S."/>
            <person name="Zeng Q."/>
            <person name="Chapman S."/>
            <person name="Gujja S."/>
            <person name="Saif S."/>
            <person name="Birren B."/>
        </authorList>
    </citation>
    <scope>NUCLEOTIDE SEQUENCE</scope>
    <source>
        <strain evidence="10">CBS 10737</strain>
    </source>
</reference>
<comment type="subcellular location">
    <subcellularLocation>
        <location evidence="1">Nucleus</location>
    </subcellularLocation>
</comment>
<dbReference type="PANTHER" id="PTHR47782">
    <property type="entry name" value="ZN(II)2CYS6 TRANSCRIPTION FACTOR (EUROFUNG)-RELATED"/>
    <property type="match status" value="1"/>
</dbReference>
<name>A0A1B9I4A5_9TREE</name>
<evidence type="ECO:0000256" key="3">
    <source>
        <dbReference type="ARBA" id="ARBA00022833"/>
    </source>
</evidence>
<organism evidence="10">
    <name type="scientific">Kwoniella pini CBS 10737</name>
    <dbReference type="NCBI Taxonomy" id="1296096"/>
    <lineage>
        <taxon>Eukaryota</taxon>
        <taxon>Fungi</taxon>
        <taxon>Dikarya</taxon>
        <taxon>Basidiomycota</taxon>
        <taxon>Agaricomycotina</taxon>
        <taxon>Tremellomycetes</taxon>
        <taxon>Tremellales</taxon>
        <taxon>Cryptococcaceae</taxon>
        <taxon>Kwoniella</taxon>
    </lineage>
</organism>
<feature type="compositionally biased region" description="Polar residues" evidence="8">
    <location>
        <begin position="872"/>
        <end position="890"/>
    </location>
</feature>
<feature type="compositionally biased region" description="Polar residues" evidence="8">
    <location>
        <begin position="778"/>
        <end position="790"/>
    </location>
</feature>
<dbReference type="KEGG" id="kpin:30172040"/>
<feature type="compositionally biased region" description="Low complexity" evidence="8">
    <location>
        <begin position="977"/>
        <end position="995"/>
    </location>
</feature>
<keyword evidence="6" id="KW-0804">Transcription</keyword>
<gene>
    <name evidence="10" type="ORF">I206_03671</name>
    <name evidence="11" type="ORF">I206_105423</name>
</gene>
<evidence type="ECO:0000256" key="5">
    <source>
        <dbReference type="ARBA" id="ARBA00023125"/>
    </source>
</evidence>
<accession>A0A1B9I4A5</accession>
<keyword evidence="7" id="KW-0539">Nucleus</keyword>
<feature type="compositionally biased region" description="Low complexity" evidence="8">
    <location>
        <begin position="891"/>
        <end position="904"/>
    </location>
</feature>
<dbReference type="PROSITE" id="PS50048">
    <property type="entry name" value="ZN2_CY6_FUNGAL_2"/>
    <property type="match status" value="1"/>
</dbReference>
<dbReference type="Pfam" id="PF00172">
    <property type="entry name" value="Zn_clus"/>
    <property type="match status" value="1"/>
</dbReference>
<reference evidence="11" key="2">
    <citation type="submission" date="2013-07" db="EMBL/GenBank/DDBJ databases">
        <authorList>
            <consortium name="The Broad Institute Genome Sequencing Platform"/>
            <person name="Cuomo C."/>
            <person name="Litvintseva A."/>
            <person name="Chen Y."/>
            <person name="Heitman J."/>
            <person name="Sun S."/>
            <person name="Springer D."/>
            <person name="Dromer F."/>
            <person name="Young S.K."/>
            <person name="Zeng Q."/>
            <person name="Gargeya S."/>
            <person name="Fitzgerald M."/>
            <person name="Abouelleil A."/>
            <person name="Alvarado L."/>
            <person name="Berlin A.M."/>
            <person name="Chapman S.B."/>
            <person name="Dewar J."/>
            <person name="Goldberg J."/>
            <person name="Griggs A."/>
            <person name="Gujja S."/>
            <person name="Hansen M."/>
            <person name="Howarth C."/>
            <person name="Imamovic A."/>
            <person name="Larimer J."/>
            <person name="McCowan C."/>
            <person name="Murphy C."/>
            <person name="Pearson M."/>
            <person name="Priest M."/>
            <person name="Roberts A."/>
            <person name="Saif S."/>
            <person name="Shea T."/>
            <person name="Sykes S."/>
            <person name="Wortman J."/>
            <person name="Nusbaum C."/>
            <person name="Birren B."/>
        </authorList>
    </citation>
    <scope>NUCLEOTIDE SEQUENCE</scope>
    <source>
        <strain evidence="11">CBS 10737</strain>
    </source>
</reference>
<dbReference type="GO" id="GO:0005634">
    <property type="term" value="C:nucleus"/>
    <property type="evidence" value="ECO:0007669"/>
    <property type="project" value="UniProtKB-SubCell"/>
</dbReference>
<keyword evidence="5" id="KW-0238">DNA-binding</keyword>
<dbReference type="InterPro" id="IPR052202">
    <property type="entry name" value="Yeast_MetPath_Reg"/>
</dbReference>
<dbReference type="RefSeq" id="XP_019011571.1">
    <property type="nucleotide sequence ID" value="XM_019155417.1"/>
</dbReference>
<dbReference type="AlphaFoldDB" id="A0A1B9I4A5"/>
<dbReference type="SMART" id="SM00906">
    <property type="entry name" value="Fungal_trans"/>
    <property type="match status" value="1"/>
</dbReference>
<feature type="compositionally biased region" description="Low complexity" evidence="8">
    <location>
        <begin position="1053"/>
        <end position="1063"/>
    </location>
</feature>
<dbReference type="OrthoDB" id="3364175at2759"/>
<feature type="region of interest" description="Disordered" evidence="8">
    <location>
        <begin position="720"/>
        <end position="744"/>
    </location>
</feature>
<dbReference type="SUPFAM" id="SSF57701">
    <property type="entry name" value="Zn2/Cys6 DNA-binding domain"/>
    <property type="match status" value="1"/>
</dbReference>
<evidence type="ECO:0000313" key="11">
    <source>
        <dbReference type="EMBL" id="WWC71465.1"/>
    </source>
</evidence>
<dbReference type="PANTHER" id="PTHR47782:SF12">
    <property type="entry name" value="ZN(II)2CYS6 TRANSCRIPTION FACTOR (EUROFUNG)"/>
    <property type="match status" value="1"/>
</dbReference>